<reference evidence="2" key="1">
    <citation type="submission" date="2018-12" db="EMBL/GenBank/DDBJ databases">
        <title>Draft genome sequence of Flaovobacterium columnare BGFS27 isolated from channel catfish in Alabama.</title>
        <authorList>
            <person name="Cai W."/>
            <person name="Arias C."/>
        </authorList>
    </citation>
    <scope>NUCLEOTIDE SEQUENCE [LARGE SCALE GENOMIC DNA]</scope>
    <source>
        <strain evidence="2">BGFS27</strain>
    </source>
</reference>
<protein>
    <submittedName>
        <fullName evidence="2">Glycosyltransferase</fullName>
    </submittedName>
</protein>
<dbReference type="Gene3D" id="3.90.550.10">
    <property type="entry name" value="Spore Coat Polysaccharide Biosynthesis Protein SpsA, Chain A"/>
    <property type="match status" value="1"/>
</dbReference>
<organism evidence="2">
    <name type="scientific">Flavobacterium columnare</name>
    <dbReference type="NCBI Taxonomy" id="996"/>
    <lineage>
        <taxon>Bacteria</taxon>
        <taxon>Pseudomonadati</taxon>
        <taxon>Bacteroidota</taxon>
        <taxon>Flavobacteriia</taxon>
        <taxon>Flavobacteriales</taxon>
        <taxon>Flavobacteriaceae</taxon>
        <taxon>Flavobacterium</taxon>
    </lineage>
</organism>
<accession>A0AA94F1K7</accession>
<sequence>MKVEEKDIEILVSTMNRNSLNFLYQMFPDFNSFYFRILVVNQTTPENILHSSHKNIRVINTYTIGSSRSRNIALKNACGTILVISDDDVIFEKYFYKTILKNYTDLPNTNLICFQAKRDKNTLLKKYPSQKKKNINAMDILNVANIEITINRQNINFSDLTYNSFFGLNALFGLGEEAAFLWNLKKKGYKIDFIPETIVTHPNLTTTDKINFNEKYFAYGALYSQMFDNKFIFWLFLKLFFDLKHGHLKYPNLKKAFLMGLKGKTKYLEVSKQNSL</sequence>
<dbReference type="RefSeq" id="WP_088420416.1">
    <property type="nucleotide sequence ID" value="NZ_RWGX02000016.1"/>
</dbReference>
<dbReference type="SUPFAM" id="SSF53448">
    <property type="entry name" value="Nucleotide-diphospho-sugar transferases"/>
    <property type="match status" value="1"/>
</dbReference>
<dbReference type="InterPro" id="IPR029044">
    <property type="entry name" value="Nucleotide-diphossugar_trans"/>
</dbReference>
<proteinExistence type="predicted"/>
<dbReference type="AlphaFoldDB" id="A0AA94F1K7"/>
<dbReference type="InterPro" id="IPR001173">
    <property type="entry name" value="Glyco_trans_2-like"/>
</dbReference>
<gene>
    <name evidence="2" type="ORF">EJB19_04280</name>
</gene>
<dbReference type="EMBL" id="RWGX01000004">
    <property type="protein sequence ID" value="RVU87467.1"/>
    <property type="molecule type" value="Genomic_DNA"/>
</dbReference>
<comment type="caution">
    <text evidence="2">The sequence shown here is derived from an EMBL/GenBank/DDBJ whole genome shotgun (WGS) entry which is preliminary data.</text>
</comment>
<dbReference type="CDD" id="cd00761">
    <property type="entry name" value="Glyco_tranf_GTA_type"/>
    <property type="match status" value="1"/>
</dbReference>
<dbReference type="Pfam" id="PF00535">
    <property type="entry name" value="Glycos_transf_2"/>
    <property type="match status" value="1"/>
</dbReference>
<feature type="domain" description="Glycosyltransferase 2-like" evidence="1">
    <location>
        <begin position="49"/>
        <end position="131"/>
    </location>
</feature>
<evidence type="ECO:0000313" key="2">
    <source>
        <dbReference type="EMBL" id="RVU87467.1"/>
    </source>
</evidence>
<evidence type="ECO:0000259" key="1">
    <source>
        <dbReference type="Pfam" id="PF00535"/>
    </source>
</evidence>
<name>A0AA94F1K7_9FLAO</name>